<dbReference type="GO" id="GO:0016301">
    <property type="term" value="F:kinase activity"/>
    <property type="evidence" value="ECO:0007669"/>
    <property type="project" value="UniProtKB-KW"/>
</dbReference>
<gene>
    <name evidence="2" type="ORF">V1477_006131</name>
</gene>
<dbReference type="InterPro" id="IPR007714">
    <property type="entry name" value="CFA20_dom"/>
</dbReference>
<dbReference type="InterPro" id="IPR040441">
    <property type="entry name" value="CFA20/CFAP20DC"/>
</dbReference>
<keyword evidence="3" id="KW-1185">Reference proteome</keyword>
<dbReference type="Proteomes" id="UP001607303">
    <property type="component" value="Unassembled WGS sequence"/>
</dbReference>
<name>A0ABD2CKU9_VESMC</name>
<reference evidence="2 3" key="1">
    <citation type="journal article" date="2024" name="Ann. Entomol. Soc. Am.">
        <title>Genomic analyses of the southern and eastern yellowjacket wasps (Hymenoptera: Vespidae) reveal evolutionary signatures of social life.</title>
        <authorList>
            <person name="Catto M.A."/>
            <person name="Caine P.B."/>
            <person name="Orr S.E."/>
            <person name="Hunt B.G."/>
            <person name="Goodisman M.A.D."/>
        </authorList>
    </citation>
    <scope>NUCLEOTIDE SEQUENCE [LARGE SCALE GENOMIC DNA]</scope>
    <source>
        <strain evidence="2">232</strain>
        <tissue evidence="2">Head and thorax</tissue>
    </source>
</reference>
<dbReference type="Pfam" id="PF05018">
    <property type="entry name" value="CFA20_dom"/>
    <property type="match status" value="1"/>
</dbReference>
<dbReference type="EMBL" id="JAYRBN010000041">
    <property type="protein sequence ID" value="KAL2745740.1"/>
    <property type="molecule type" value="Genomic_DNA"/>
</dbReference>
<accession>A0ABD2CKU9</accession>
<evidence type="ECO:0000313" key="3">
    <source>
        <dbReference type="Proteomes" id="UP001607303"/>
    </source>
</evidence>
<sequence length="455" mass="53393">MVAAYLSLLCSISEKPLEYWGKHQSQTGCIRKILDSDLLDNVIEIQDIQLSNISKTFISCPPNITQLLNVGLPVLVIILKNFGADCRFQIQVIDSDNIRHHFQFCSGDYEKSRNIKDPVICRAKIQLQSGWNKIELNLKTLTEIAFKSQYIATQRLEICANCRLRRIYFVDRHYNDSEISLDLYQGFLDLYMLKWGIYRIENATQTTNLKQKKTNLKNNNNNNNNNNSNNNYYYNNNNNYKEYQNLLNTDNTANSNELYYNDKINNSFVQMQTNDCSKDVNSKLINNIRMKSNTLIDEFFSRQRPISLPIGNFKDQIIIKSYVVPTNINKLQKKDKWNDIKLSNWSNITEDISKETKDISNIPLAVDLQKECNEIFDNQQQKYILKTDNLEEKWTYRYLYEGKHYSKTNDITEDNTSDIQNISYKQNSNFIFPVLPKMNSNIVKIPEVQKRIKKK</sequence>
<keyword evidence="2" id="KW-0808">Transferase</keyword>
<organism evidence="2 3">
    <name type="scientific">Vespula maculifrons</name>
    <name type="common">Eastern yellow jacket</name>
    <name type="synonym">Wasp</name>
    <dbReference type="NCBI Taxonomy" id="7453"/>
    <lineage>
        <taxon>Eukaryota</taxon>
        <taxon>Metazoa</taxon>
        <taxon>Ecdysozoa</taxon>
        <taxon>Arthropoda</taxon>
        <taxon>Hexapoda</taxon>
        <taxon>Insecta</taxon>
        <taxon>Pterygota</taxon>
        <taxon>Neoptera</taxon>
        <taxon>Endopterygota</taxon>
        <taxon>Hymenoptera</taxon>
        <taxon>Apocrita</taxon>
        <taxon>Aculeata</taxon>
        <taxon>Vespoidea</taxon>
        <taxon>Vespidae</taxon>
        <taxon>Vespinae</taxon>
        <taxon>Vespula</taxon>
    </lineage>
</organism>
<comment type="caution">
    <text evidence="2">The sequence shown here is derived from an EMBL/GenBank/DDBJ whole genome shotgun (WGS) entry which is preliminary data.</text>
</comment>
<protein>
    <submittedName>
        <fullName evidence="2">Serine/threonine-protein kinase isoform X1</fullName>
    </submittedName>
</protein>
<evidence type="ECO:0000313" key="2">
    <source>
        <dbReference type="EMBL" id="KAL2745740.1"/>
    </source>
</evidence>
<feature type="domain" description="CFA20" evidence="1">
    <location>
        <begin position="4"/>
        <end position="182"/>
    </location>
</feature>
<evidence type="ECO:0000259" key="1">
    <source>
        <dbReference type="Pfam" id="PF05018"/>
    </source>
</evidence>
<keyword evidence="2" id="KW-0418">Kinase</keyword>
<dbReference type="PANTHER" id="PTHR12458">
    <property type="entry name" value="ORF PROTEIN"/>
    <property type="match status" value="1"/>
</dbReference>
<proteinExistence type="predicted"/>
<dbReference type="AlphaFoldDB" id="A0ABD2CKU9"/>